<dbReference type="EMBL" id="CP066831">
    <property type="protein sequence ID" value="QQM46875.1"/>
    <property type="molecule type" value="Genomic_DNA"/>
</dbReference>
<feature type="region of interest" description="Disordered" evidence="1">
    <location>
        <begin position="1"/>
        <end position="53"/>
    </location>
</feature>
<evidence type="ECO:0000256" key="1">
    <source>
        <dbReference type="SAM" id="MobiDB-lite"/>
    </source>
</evidence>
<feature type="compositionally biased region" description="Gly residues" evidence="1">
    <location>
        <begin position="31"/>
        <end position="43"/>
    </location>
</feature>
<evidence type="ECO:0000313" key="5">
    <source>
        <dbReference type="Proteomes" id="UP000595636"/>
    </source>
</evidence>
<dbReference type="InterPro" id="IPR022603">
    <property type="entry name" value="DUF3152"/>
</dbReference>
<name>A0A7T7RHL2_9ACTN</name>
<keyword evidence="2" id="KW-0472">Membrane</keyword>
<evidence type="ECO:0000313" key="4">
    <source>
        <dbReference type="EMBL" id="QQM46875.1"/>
    </source>
</evidence>
<keyword evidence="2" id="KW-1133">Transmembrane helix</keyword>
<feature type="compositionally biased region" description="Low complexity" evidence="1">
    <location>
        <begin position="10"/>
        <end position="20"/>
    </location>
</feature>
<dbReference type="Proteomes" id="UP000595636">
    <property type="component" value="Chromosome"/>
</dbReference>
<protein>
    <submittedName>
        <fullName evidence="4">DUF3152 domain-containing protein</fullName>
    </submittedName>
</protein>
<keyword evidence="5" id="KW-1185">Reference proteome</keyword>
<accession>A0A7T7RHL2</accession>
<feature type="domain" description="DUF3152" evidence="3">
    <location>
        <begin position="146"/>
        <end position="310"/>
    </location>
</feature>
<dbReference type="AlphaFoldDB" id="A0A7T7RHL2"/>
<proteinExistence type="predicted"/>
<dbReference type="Pfam" id="PF11350">
    <property type="entry name" value="DUF3152"/>
    <property type="match status" value="1"/>
</dbReference>
<feature type="compositionally biased region" description="Low complexity" evidence="1">
    <location>
        <begin position="131"/>
        <end position="157"/>
    </location>
</feature>
<keyword evidence="2" id="KW-0812">Transmembrane</keyword>
<dbReference type="KEGG" id="slf:JEQ17_24040"/>
<feature type="compositionally biased region" description="Low complexity" evidence="1">
    <location>
        <begin position="76"/>
        <end position="99"/>
    </location>
</feature>
<evidence type="ECO:0000256" key="2">
    <source>
        <dbReference type="SAM" id="Phobius"/>
    </source>
</evidence>
<dbReference type="SUPFAM" id="SSF55486">
    <property type="entry name" value="Metalloproteases ('zincins'), catalytic domain"/>
    <property type="match status" value="1"/>
</dbReference>
<gene>
    <name evidence="4" type="ORF">JEQ17_24040</name>
</gene>
<reference evidence="4 5" key="1">
    <citation type="submission" date="2020-12" db="EMBL/GenBank/DDBJ databases">
        <title>A novel species.</title>
        <authorList>
            <person name="Li K."/>
        </authorList>
    </citation>
    <scope>NUCLEOTIDE SEQUENCE [LARGE SCALE GENOMIC DNA]</scope>
    <source>
        <strain evidence="4 5">ZYC-3</strain>
    </source>
</reference>
<feature type="region of interest" description="Disordered" evidence="1">
    <location>
        <begin position="76"/>
        <end position="165"/>
    </location>
</feature>
<sequence>MNTTARRTKPSSTRGPSASRPSRRRRRGSAQSGGPGGSGGRSGGRGRKSKGPLFGGLAALVALVIAAAVAVNWTTSSSSDAADGSASSSPSAPTPDLTPEASGGTESAEASGKPAEEDAGKTGGEADTEPSGKGSPSASSSSSAPDIPASGPGTFATAGGGSGTVGKGSRVLSYKVVVENGLTQSPADVAEQVEGILADPRGWTADGRSGFRRVSSGTADFVVRLATPGTVDAICGKYGLNTRGEVNCNVGKDVVVNLKRWLLATPVYAADVDAYRALIINHEVGHFLGHGHVTCPGAGKPAPAMMQQIKGMLGCKPNVWPYDAKGRFVTGPAVS</sequence>
<evidence type="ECO:0000259" key="3">
    <source>
        <dbReference type="Pfam" id="PF11350"/>
    </source>
</evidence>
<organism evidence="4 5">
    <name type="scientific">Streptomyces liliifuscus</name>
    <dbReference type="NCBI Taxonomy" id="2797636"/>
    <lineage>
        <taxon>Bacteria</taxon>
        <taxon>Bacillati</taxon>
        <taxon>Actinomycetota</taxon>
        <taxon>Actinomycetes</taxon>
        <taxon>Kitasatosporales</taxon>
        <taxon>Streptomycetaceae</taxon>
        <taxon>Streptomyces</taxon>
    </lineage>
</organism>
<feature type="transmembrane region" description="Helical" evidence="2">
    <location>
        <begin position="51"/>
        <end position="73"/>
    </location>
</feature>